<name>A0A813XDK3_9BILA</name>
<comment type="caution">
    <text evidence="1">The sequence shown here is derived from an EMBL/GenBank/DDBJ whole genome shotgun (WGS) entry which is preliminary data.</text>
</comment>
<sequence length="92" mass="10906">MEKKDLNIRYVFIIGGCDDTIRKDFQDYLILARQKFLNKDKHESNPLNSLLLRLYRSMKILNVSCLGAEKDEYNKNEQFIDVLIAHQQKDDI</sequence>
<dbReference type="Proteomes" id="UP000663891">
    <property type="component" value="Unassembled WGS sequence"/>
</dbReference>
<gene>
    <name evidence="1" type="ORF">VCS650_LOCUS7586</name>
</gene>
<dbReference type="AlphaFoldDB" id="A0A813XDK3"/>
<organism evidence="1 2">
    <name type="scientific">Adineta steineri</name>
    <dbReference type="NCBI Taxonomy" id="433720"/>
    <lineage>
        <taxon>Eukaryota</taxon>
        <taxon>Metazoa</taxon>
        <taxon>Spiralia</taxon>
        <taxon>Gnathifera</taxon>
        <taxon>Rotifera</taxon>
        <taxon>Eurotatoria</taxon>
        <taxon>Bdelloidea</taxon>
        <taxon>Adinetida</taxon>
        <taxon>Adinetidae</taxon>
        <taxon>Adineta</taxon>
    </lineage>
</organism>
<evidence type="ECO:0000313" key="1">
    <source>
        <dbReference type="EMBL" id="CAF0868451.1"/>
    </source>
</evidence>
<dbReference type="EMBL" id="CAJNON010000049">
    <property type="protein sequence ID" value="CAF0868451.1"/>
    <property type="molecule type" value="Genomic_DNA"/>
</dbReference>
<evidence type="ECO:0000313" key="2">
    <source>
        <dbReference type="Proteomes" id="UP000663891"/>
    </source>
</evidence>
<proteinExistence type="predicted"/>
<accession>A0A813XDK3</accession>
<reference evidence="1" key="1">
    <citation type="submission" date="2021-02" db="EMBL/GenBank/DDBJ databases">
        <authorList>
            <person name="Nowell W R."/>
        </authorList>
    </citation>
    <scope>NUCLEOTIDE SEQUENCE</scope>
</reference>
<dbReference type="OrthoDB" id="10265729at2759"/>
<protein>
    <submittedName>
        <fullName evidence="1">Uncharacterized protein</fullName>
    </submittedName>
</protein>